<evidence type="ECO:0000313" key="1">
    <source>
        <dbReference type="EMBL" id="JAH54187.1"/>
    </source>
</evidence>
<organism evidence="1">
    <name type="scientific">Anguilla anguilla</name>
    <name type="common">European freshwater eel</name>
    <name type="synonym">Muraena anguilla</name>
    <dbReference type="NCBI Taxonomy" id="7936"/>
    <lineage>
        <taxon>Eukaryota</taxon>
        <taxon>Metazoa</taxon>
        <taxon>Chordata</taxon>
        <taxon>Craniata</taxon>
        <taxon>Vertebrata</taxon>
        <taxon>Euteleostomi</taxon>
        <taxon>Actinopterygii</taxon>
        <taxon>Neopterygii</taxon>
        <taxon>Teleostei</taxon>
        <taxon>Anguilliformes</taxon>
        <taxon>Anguillidae</taxon>
        <taxon>Anguilla</taxon>
    </lineage>
</organism>
<proteinExistence type="predicted"/>
<protein>
    <submittedName>
        <fullName evidence="1">Uncharacterized protein</fullName>
    </submittedName>
</protein>
<reference evidence="1" key="1">
    <citation type="submission" date="2014-11" db="EMBL/GenBank/DDBJ databases">
        <authorList>
            <person name="Amaro Gonzalez C."/>
        </authorList>
    </citation>
    <scope>NUCLEOTIDE SEQUENCE</scope>
</reference>
<dbReference type="AlphaFoldDB" id="A0A0E9TL22"/>
<accession>A0A0E9TL22</accession>
<sequence>MCLTDWLPHKEYGDIQQNIFLNGFHQIITSVFVPVIWLNSI</sequence>
<name>A0A0E9TL22_ANGAN</name>
<dbReference type="EMBL" id="GBXM01054390">
    <property type="protein sequence ID" value="JAH54187.1"/>
    <property type="molecule type" value="Transcribed_RNA"/>
</dbReference>
<reference evidence="1" key="2">
    <citation type="journal article" date="2015" name="Fish Shellfish Immunol.">
        <title>Early steps in the European eel (Anguilla anguilla)-Vibrio vulnificus interaction in the gills: Role of the RtxA13 toxin.</title>
        <authorList>
            <person name="Callol A."/>
            <person name="Pajuelo D."/>
            <person name="Ebbesson L."/>
            <person name="Teles M."/>
            <person name="MacKenzie S."/>
            <person name="Amaro C."/>
        </authorList>
    </citation>
    <scope>NUCLEOTIDE SEQUENCE</scope>
</reference>